<organism evidence="2 3">
    <name type="scientific">Anopheles dirus</name>
    <dbReference type="NCBI Taxonomy" id="7168"/>
    <lineage>
        <taxon>Eukaryota</taxon>
        <taxon>Metazoa</taxon>
        <taxon>Ecdysozoa</taxon>
        <taxon>Arthropoda</taxon>
        <taxon>Hexapoda</taxon>
        <taxon>Insecta</taxon>
        <taxon>Pterygota</taxon>
        <taxon>Neoptera</taxon>
        <taxon>Endopterygota</taxon>
        <taxon>Diptera</taxon>
        <taxon>Nematocera</taxon>
        <taxon>Culicoidea</taxon>
        <taxon>Culicidae</taxon>
        <taxon>Anophelinae</taxon>
        <taxon>Anopheles</taxon>
    </lineage>
</organism>
<evidence type="ECO:0000256" key="1">
    <source>
        <dbReference type="SAM" id="SignalP"/>
    </source>
</evidence>
<reference evidence="2" key="2">
    <citation type="submission" date="2020-05" db="UniProtKB">
        <authorList>
            <consortium name="EnsemblMetazoa"/>
        </authorList>
    </citation>
    <scope>IDENTIFICATION</scope>
    <source>
        <strain evidence="2">WRAIR2</strain>
    </source>
</reference>
<evidence type="ECO:0000313" key="2">
    <source>
        <dbReference type="EnsemblMetazoa" id="ADIR014126-PA"/>
    </source>
</evidence>
<reference evidence="3" key="1">
    <citation type="submission" date="2013-03" db="EMBL/GenBank/DDBJ databases">
        <title>The Genome Sequence of Anopheles dirus WRAIR2.</title>
        <authorList>
            <consortium name="The Broad Institute Genomics Platform"/>
            <person name="Neafsey D.E."/>
            <person name="Walton C."/>
            <person name="Walker B."/>
            <person name="Young S.K."/>
            <person name="Zeng Q."/>
            <person name="Gargeya S."/>
            <person name="Fitzgerald M."/>
            <person name="Haas B."/>
            <person name="Abouelleil A."/>
            <person name="Allen A.W."/>
            <person name="Alvarado L."/>
            <person name="Arachchi H.M."/>
            <person name="Berlin A.M."/>
            <person name="Chapman S.B."/>
            <person name="Gainer-Dewar J."/>
            <person name="Goldberg J."/>
            <person name="Griggs A."/>
            <person name="Gujja S."/>
            <person name="Hansen M."/>
            <person name="Howarth C."/>
            <person name="Imamovic A."/>
            <person name="Ireland A."/>
            <person name="Larimer J."/>
            <person name="McCowan C."/>
            <person name="Murphy C."/>
            <person name="Pearson M."/>
            <person name="Poon T.W."/>
            <person name="Priest M."/>
            <person name="Roberts A."/>
            <person name="Saif S."/>
            <person name="Shea T."/>
            <person name="Sisk P."/>
            <person name="Sykes S."/>
            <person name="Wortman J."/>
            <person name="Nusbaum C."/>
            <person name="Birren B."/>
        </authorList>
    </citation>
    <scope>NUCLEOTIDE SEQUENCE [LARGE SCALE GENOMIC DNA]</scope>
    <source>
        <strain evidence="3">WRAIR2</strain>
    </source>
</reference>
<feature type="signal peptide" evidence="1">
    <location>
        <begin position="1"/>
        <end position="32"/>
    </location>
</feature>
<name>A0A182NW42_9DIPT</name>
<evidence type="ECO:0000313" key="3">
    <source>
        <dbReference type="Proteomes" id="UP000075884"/>
    </source>
</evidence>
<feature type="chain" id="PRO_5008130631" evidence="1">
    <location>
        <begin position="33"/>
        <end position="130"/>
    </location>
</feature>
<sequence>MGDAVGITTAFTLQLHALLGIGLHSLPQLAHAVLNSNDQSNFVGTIAGGVSPQPDHVAGDAQHRRQCGEPAERVGPERIGVAEVLDRSPLHQVEDEHTLRVTRRHVRSCERYSFCWVNFAATPSAMSQDI</sequence>
<dbReference type="EnsemblMetazoa" id="ADIR014126-RA">
    <property type="protein sequence ID" value="ADIR014126-PA"/>
    <property type="gene ID" value="ADIR014126"/>
</dbReference>
<keyword evidence="1" id="KW-0732">Signal</keyword>
<dbReference type="Proteomes" id="UP000075884">
    <property type="component" value="Unassembled WGS sequence"/>
</dbReference>
<proteinExistence type="predicted"/>
<dbReference type="VEuPathDB" id="VectorBase:ADIR014126"/>
<protein>
    <submittedName>
        <fullName evidence="2">Uncharacterized protein</fullName>
    </submittedName>
</protein>
<accession>A0A182NW42</accession>
<keyword evidence="3" id="KW-1185">Reference proteome</keyword>
<dbReference type="AlphaFoldDB" id="A0A182NW42"/>